<reference evidence="4" key="1">
    <citation type="submission" date="2012-12" db="EMBL/GenBank/DDBJ databases">
        <authorList>
            <person name="Hellsten U."/>
            <person name="Grimwood J."/>
            <person name="Chapman J.A."/>
            <person name="Shapiro H."/>
            <person name="Aerts A."/>
            <person name="Otillar R.P."/>
            <person name="Terry A.Y."/>
            <person name="Boore J.L."/>
            <person name="Simakov O."/>
            <person name="Marletaz F."/>
            <person name="Cho S.-J."/>
            <person name="Edsinger-Gonzales E."/>
            <person name="Havlak P."/>
            <person name="Kuo D.-H."/>
            <person name="Larsson T."/>
            <person name="Lv J."/>
            <person name="Arendt D."/>
            <person name="Savage R."/>
            <person name="Osoegawa K."/>
            <person name="de Jong P."/>
            <person name="Lindberg D.R."/>
            <person name="Seaver E.C."/>
            <person name="Weisblat D.A."/>
            <person name="Putnam N.H."/>
            <person name="Grigoriev I.V."/>
            <person name="Rokhsar D.S."/>
        </authorList>
    </citation>
    <scope>NUCLEOTIDE SEQUENCE</scope>
    <source>
        <strain evidence="4">I ESC-2004</strain>
    </source>
</reference>
<gene>
    <name evidence="2" type="ORF">CAPTEDRAFT_211610</name>
</gene>
<dbReference type="HOGENOM" id="CLU_866675_0_0_1"/>
<evidence type="ECO:0000256" key="1">
    <source>
        <dbReference type="SAM" id="MobiDB-lite"/>
    </source>
</evidence>
<dbReference type="EMBL" id="KB301731">
    <property type="protein sequence ID" value="ELU05198.1"/>
    <property type="molecule type" value="Genomic_DNA"/>
</dbReference>
<dbReference type="AlphaFoldDB" id="R7UGI2"/>
<accession>R7UGI2</accession>
<feature type="region of interest" description="Disordered" evidence="1">
    <location>
        <begin position="152"/>
        <end position="174"/>
    </location>
</feature>
<reference evidence="2 4" key="2">
    <citation type="journal article" date="2013" name="Nature">
        <title>Insights into bilaterian evolution from three spiralian genomes.</title>
        <authorList>
            <person name="Simakov O."/>
            <person name="Marletaz F."/>
            <person name="Cho S.J."/>
            <person name="Edsinger-Gonzales E."/>
            <person name="Havlak P."/>
            <person name="Hellsten U."/>
            <person name="Kuo D.H."/>
            <person name="Larsson T."/>
            <person name="Lv J."/>
            <person name="Arendt D."/>
            <person name="Savage R."/>
            <person name="Osoegawa K."/>
            <person name="de Jong P."/>
            <person name="Grimwood J."/>
            <person name="Chapman J.A."/>
            <person name="Shapiro H."/>
            <person name="Aerts A."/>
            <person name="Otillar R.P."/>
            <person name="Terry A.Y."/>
            <person name="Boore J.L."/>
            <person name="Grigoriev I.V."/>
            <person name="Lindberg D.R."/>
            <person name="Seaver E.C."/>
            <person name="Weisblat D.A."/>
            <person name="Putnam N.H."/>
            <person name="Rokhsar D.S."/>
        </authorList>
    </citation>
    <scope>NUCLEOTIDE SEQUENCE</scope>
    <source>
        <strain evidence="2 4">I ESC-2004</strain>
    </source>
</reference>
<sequence length="321" mass="35793">MWPKYKTPVALVKAIHRIEDADATGLECFEARAWAVMTITRKAAGRHHWQRSSLICQKLKGAVSGGRRIIEKSVVPPKRRRPHAPVPQTPAFPAPPSFPLPRLSSLLDTVRHNSSAARLSAPTRLSSLHEAVRRSSAAMLLVLPSTWPALRPTPTARAPPPLGRARDCSRPTFPLPRISKSRPELLCRQLLTANESTNTIIEQLLQEVCKLKSSTARPVRASLLDQVDLQITSVDEIENLEEMLKEKSFATAMSVYGSSSFAITQVDVEKVMKACFMHAKIICTIKTMHATAWQNRKTYNNCQFNNKIYNGNKECVSRKLG</sequence>
<evidence type="ECO:0000313" key="3">
    <source>
        <dbReference type="EnsemblMetazoa" id="CapteP211610"/>
    </source>
</evidence>
<name>R7UGI2_CAPTE</name>
<protein>
    <submittedName>
        <fullName evidence="2 3">Uncharacterized protein</fullName>
    </submittedName>
</protein>
<proteinExistence type="predicted"/>
<reference evidence="3" key="3">
    <citation type="submission" date="2015-06" db="UniProtKB">
        <authorList>
            <consortium name="EnsemblMetazoa"/>
        </authorList>
    </citation>
    <scope>IDENTIFICATION</scope>
</reference>
<dbReference type="Proteomes" id="UP000014760">
    <property type="component" value="Unassembled WGS sequence"/>
</dbReference>
<keyword evidence="4" id="KW-1185">Reference proteome</keyword>
<dbReference type="EMBL" id="AMQN01007927">
    <property type="status" value="NOT_ANNOTATED_CDS"/>
    <property type="molecule type" value="Genomic_DNA"/>
</dbReference>
<organism evidence="2">
    <name type="scientific">Capitella teleta</name>
    <name type="common">Polychaete worm</name>
    <dbReference type="NCBI Taxonomy" id="283909"/>
    <lineage>
        <taxon>Eukaryota</taxon>
        <taxon>Metazoa</taxon>
        <taxon>Spiralia</taxon>
        <taxon>Lophotrochozoa</taxon>
        <taxon>Annelida</taxon>
        <taxon>Polychaeta</taxon>
        <taxon>Sedentaria</taxon>
        <taxon>Scolecida</taxon>
        <taxon>Capitellidae</taxon>
        <taxon>Capitella</taxon>
    </lineage>
</organism>
<dbReference type="EnsemblMetazoa" id="CapteT211610">
    <property type="protein sequence ID" value="CapteP211610"/>
    <property type="gene ID" value="CapteG211610"/>
</dbReference>
<evidence type="ECO:0000313" key="2">
    <source>
        <dbReference type="EMBL" id="ELU05198.1"/>
    </source>
</evidence>
<evidence type="ECO:0000313" key="4">
    <source>
        <dbReference type="Proteomes" id="UP000014760"/>
    </source>
</evidence>